<evidence type="ECO:0000313" key="1">
    <source>
        <dbReference type="EMBL" id="QET04160.1"/>
    </source>
</evidence>
<protein>
    <submittedName>
        <fullName evidence="1">RpiR family transcriptional regulator</fullName>
    </submittedName>
</protein>
<proteinExistence type="predicted"/>
<gene>
    <name evidence="1" type="ORF">FOB72_18565</name>
</gene>
<dbReference type="EMBL" id="CP044067">
    <property type="protein sequence ID" value="QET04160.1"/>
    <property type="molecule type" value="Genomic_DNA"/>
</dbReference>
<dbReference type="RefSeq" id="WP_150374222.1">
    <property type="nucleotide sequence ID" value="NZ_CP044067.1"/>
</dbReference>
<name>A0A5P2HAR0_9BURK</name>
<dbReference type="AlphaFoldDB" id="A0A5P2HAR0"/>
<organism evidence="1 2">
    <name type="scientific">Cupriavidus pauculus</name>
    <dbReference type="NCBI Taxonomy" id="82633"/>
    <lineage>
        <taxon>Bacteria</taxon>
        <taxon>Pseudomonadati</taxon>
        <taxon>Pseudomonadota</taxon>
        <taxon>Betaproteobacteria</taxon>
        <taxon>Burkholderiales</taxon>
        <taxon>Burkholderiaceae</taxon>
        <taxon>Cupriavidus</taxon>
    </lineage>
</organism>
<accession>A0A5P2HAR0</accession>
<evidence type="ECO:0000313" key="2">
    <source>
        <dbReference type="Proteomes" id="UP000322822"/>
    </source>
</evidence>
<reference evidence="1 2" key="1">
    <citation type="submission" date="2019-09" db="EMBL/GenBank/DDBJ databases">
        <title>FDA dAtabase for Regulatory Grade micrObial Sequences (FDA-ARGOS): Supporting development and validation of Infectious Disease Dx tests.</title>
        <authorList>
            <person name="Sciortino C."/>
            <person name="Tallon L."/>
            <person name="Sadzewicz L."/>
            <person name="Vavikolanu K."/>
            <person name="Mehta A."/>
            <person name="Aluvathingal J."/>
            <person name="Nadendla S."/>
            <person name="Nandy P."/>
            <person name="Geyer C."/>
            <person name="Yan Y."/>
            <person name="Sichtig H."/>
        </authorList>
    </citation>
    <scope>NUCLEOTIDE SEQUENCE [LARGE SCALE GENOMIC DNA]</scope>
    <source>
        <strain evidence="1 2">FDAARGOS_664</strain>
    </source>
</reference>
<sequence>MAMGQAMKSASELSLASFFSDLGWDVALGPPAERLRPDLTIRKGSFHYVAEVKTAAEARSDRVVALLAQAILEALSYAGSEPGAKPLALVGVNELPDALVRRVSDFTGQFAPDIAFGLFGADGRRYFEGNGLSELTRLDERPDAVGHSSPHAPNLLSDLNQWMLKVLLAPEIPASLLTAPRKEFKSGTELAEAAKVSPMSVSRFLGALRRDGFLSSGRTLRLVRREALFERWKSSAVRVGPEQPSRYLISDVDGGQLKKFMGRYRSEACIGLFAAADAYGLGHVSGVPPHVYVRKIGSSIDGDQWKGIRPAREGEKPSLILRQPLFPESVFRGAVHSDQVSATDAIQVWLDVFLHPSRGREQAKLIEEKLINKLIGESA</sequence>
<dbReference type="OrthoDB" id="6065052at2"/>
<dbReference type="Proteomes" id="UP000322822">
    <property type="component" value="Chromosome 2"/>
</dbReference>